<name>A0ACB7P6R2_9PEZI</name>
<evidence type="ECO:0000313" key="2">
    <source>
        <dbReference type="Proteomes" id="UP000724584"/>
    </source>
</evidence>
<reference evidence="1 2" key="1">
    <citation type="journal article" date="2021" name="Nat. Commun.">
        <title>Genetic determinants of endophytism in the Arabidopsis root mycobiome.</title>
        <authorList>
            <person name="Mesny F."/>
            <person name="Miyauchi S."/>
            <person name="Thiergart T."/>
            <person name="Pickel B."/>
            <person name="Atanasova L."/>
            <person name="Karlsson M."/>
            <person name="Huettel B."/>
            <person name="Barry K.W."/>
            <person name="Haridas S."/>
            <person name="Chen C."/>
            <person name="Bauer D."/>
            <person name="Andreopoulos W."/>
            <person name="Pangilinan J."/>
            <person name="LaButti K."/>
            <person name="Riley R."/>
            <person name="Lipzen A."/>
            <person name="Clum A."/>
            <person name="Drula E."/>
            <person name="Henrissat B."/>
            <person name="Kohler A."/>
            <person name="Grigoriev I.V."/>
            <person name="Martin F.M."/>
            <person name="Hacquard S."/>
        </authorList>
    </citation>
    <scope>NUCLEOTIDE SEQUENCE [LARGE SCALE GENOMIC DNA]</scope>
    <source>
        <strain evidence="1 2">MPI-SDFR-AT-0079</strain>
    </source>
</reference>
<gene>
    <name evidence="1" type="ORF">F5144DRAFT_622646</name>
</gene>
<accession>A0ACB7P6R2</accession>
<protein>
    <submittedName>
        <fullName evidence="1">Uncharacterized protein</fullName>
    </submittedName>
</protein>
<evidence type="ECO:0000313" key="1">
    <source>
        <dbReference type="EMBL" id="KAH6628874.1"/>
    </source>
</evidence>
<sequence length="529" mass="62256">MAWQQYLPDDRLKWTHNWNSLPIWPTEPDVSVMKNLVWSNYAPPDLAHSESPQDKEQLEVEFLADGAHPQSSLVFRVAIPIDPTLKIESEVSTFGFLREQTTIPVPRCVAWGLAADSELGYDWCLMEKVHGVELRDVWRKMSWERKLELTDKLAAMMSQLWKPEHKFAQIGSIYASEQITDSASTTAHGTVAGDATATRYVVGPAIDSCFYSGRRRYLESHRGPFPSCGDWLSSQVKFEREDWKYIVEDELEIEGEDEFREEYDEAIKTAQAYLDLLSETFPPPEDPEQPRFSLYHPDLRAANIFSAMTLPDWYGREYPLLLRAPDPLDERLPPIPETYDEEDERYNAAMVASRDRWDLRLLRKRYDEALVTLGWKDWRPESTALTAKTFFLEGASVLSTNPESAKRRLGWVRRSLDGEEEEESEEEEEEEEREEEKEEEKEEKEQEKKKEEETRRRIRSRKRRGARRRETMRKTSQRGNRKKKVRREGIERKKRTRRERIGRRGSVRREKSKWGIARRQRIGRKKRPA</sequence>
<keyword evidence="2" id="KW-1185">Reference proteome</keyword>
<organism evidence="1 2">
    <name type="scientific">Chaetomium tenue</name>
    <dbReference type="NCBI Taxonomy" id="1854479"/>
    <lineage>
        <taxon>Eukaryota</taxon>
        <taxon>Fungi</taxon>
        <taxon>Dikarya</taxon>
        <taxon>Ascomycota</taxon>
        <taxon>Pezizomycotina</taxon>
        <taxon>Sordariomycetes</taxon>
        <taxon>Sordariomycetidae</taxon>
        <taxon>Sordariales</taxon>
        <taxon>Chaetomiaceae</taxon>
        <taxon>Chaetomium</taxon>
    </lineage>
</organism>
<proteinExistence type="predicted"/>
<dbReference type="Proteomes" id="UP000724584">
    <property type="component" value="Unassembled WGS sequence"/>
</dbReference>
<comment type="caution">
    <text evidence="1">The sequence shown here is derived from an EMBL/GenBank/DDBJ whole genome shotgun (WGS) entry which is preliminary data.</text>
</comment>
<dbReference type="EMBL" id="JAGIZQ010000005">
    <property type="protein sequence ID" value="KAH6628874.1"/>
    <property type="molecule type" value="Genomic_DNA"/>
</dbReference>